<dbReference type="Proteomes" id="UP001217918">
    <property type="component" value="Unassembled WGS sequence"/>
</dbReference>
<evidence type="ECO:0000313" key="4">
    <source>
        <dbReference type="Proteomes" id="UP001217918"/>
    </source>
</evidence>
<evidence type="ECO:0000256" key="1">
    <source>
        <dbReference type="SAM" id="MobiDB-lite"/>
    </source>
</evidence>
<sequence>MKVPVTALLALAQLLPQAVASSSALLAPDDLALDHTSTDVDLDPRAELGKGEPGWSTFHTLVCTGTWQRATADGKSTPTVIDIEDCADQVYCTEWGNLEATNGGYGGSLFGWSPLLQACMANCTCQLTDKVDWHTSNKYWACIAQPAWGCSGGPSGYMGWGPSRSCKRGERWPGDWDGRPAPFPPGLPEPPALGTRSPRNFGLPMGNGTLFVLEMPPDVLALVASLEANMTGAADGRRAGRAEKVQPSPQWTHPYHRPGTATRCDWQSWERIMSDADRMGAVNVLMDWCACAGNGIPAGKMVGYRSDKDILAFAWSTQGKAACDNPGEWYDTIQAVIAACGALGMGTHTWYLGTEGRTGGNMKGMGWDRCNHHHNCPPPNLEPGVLTHSAAGTFWKRFAESITTVD</sequence>
<feature type="signal peptide" evidence="2">
    <location>
        <begin position="1"/>
        <end position="20"/>
    </location>
</feature>
<keyword evidence="4" id="KW-1185">Reference proteome</keyword>
<evidence type="ECO:0000256" key="2">
    <source>
        <dbReference type="SAM" id="SignalP"/>
    </source>
</evidence>
<feature type="region of interest" description="Disordered" evidence="1">
    <location>
        <begin position="234"/>
        <end position="257"/>
    </location>
</feature>
<accession>A0AAD9I4T7</accession>
<feature type="compositionally biased region" description="Basic and acidic residues" evidence="1">
    <location>
        <begin position="235"/>
        <end position="244"/>
    </location>
</feature>
<proteinExistence type="predicted"/>
<comment type="caution">
    <text evidence="3">The sequence shown here is derived from an EMBL/GenBank/DDBJ whole genome shotgun (WGS) entry which is preliminary data.</text>
</comment>
<keyword evidence="2" id="KW-0732">Signal</keyword>
<name>A0AAD9I4T7_9PEZI</name>
<organism evidence="3 4">
    <name type="scientific">Phyllachora maydis</name>
    <dbReference type="NCBI Taxonomy" id="1825666"/>
    <lineage>
        <taxon>Eukaryota</taxon>
        <taxon>Fungi</taxon>
        <taxon>Dikarya</taxon>
        <taxon>Ascomycota</taxon>
        <taxon>Pezizomycotina</taxon>
        <taxon>Sordariomycetes</taxon>
        <taxon>Sordariomycetidae</taxon>
        <taxon>Phyllachorales</taxon>
        <taxon>Phyllachoraceae</taxon>
        <taxon>Phyllachora</taxon>
    </lineage>
</organism>
<feature type="chain" id="PRO_5041935247" evidence="2">
    <location>
        <begin position="21"/>
        <end position="406"/>
    </location>
</feature>
<dbReference type="AlphaFoldDB" id="A0AAD9I4T7"/>
<reference evidence="3" key="1">
    <citation type="journal article" date="2023" name="Mol. Plant Microbe Interact.">
        <title>Elucidating the Obligate Nature and Biological Capacity of an Invasive Fungal Corn Pathogen.</title>
        <authorList>
            <person name="MacCready J.S."/>
            <person name="Roggenkamp E.M."/>
            <person name="Gdanetz K."/>
            <person name="Chilvers M.I."/>
        </authorList>
    </citation>
    <scope>NUCLEOTIDE SEQUENCE</scope>
    <source>
        <strain evidence="3">PM02</strain>
    </source>
</reference>
<gene>
    <name evidence="3" type="ORF">P8C59_005639</name>
</gene>
<evidence type="ECO:0000313" key="3">
    <source>
        <dbReference type="EMBL" id="KAK2071196.1"/>
    </source>
</evidence>
<protein>
    <submittedName>
        <fullName evidence="3">Uncharacterized protein</fullName>
    </submittedName>
</protein>
<dbReference type="EMBL" id="JAQQPM010000004">
    <property type="protein sequence ID" value="KAK2071196.1"/>
    <property type="molecule type" value="Genomic_DNA"/>
</dbReference>